<accession>W9S7N8</accession>
<dbReference type="STRING" id="981085.W9S7N8"/>
<evidence type="ECO:0000313" key="1">
    <source>
        <dbReference type="EMBL" id="EXC30810.1"/>
    </source>
</evidence>
<dbReference type="KEGG" id="mnt:21410590"/>
<organism evidence="1 2">
    <name type="scientific">Morus notabilis</name>
    <dbReference type="NCBI Taxonomy" id="981085"/>
    <lineage>
        <taxon>Eukaryota</taxon>
        <taxon>Viridiplantae</taxon>
        <taxon>Streptophyta</taxon>
        <taxon>Embryophyta</taxon>
        <taxon>Tracheophyta</taxon>
        <taxon>Spermatophyta</taxon>
        <taxon>Magnoliopsida</taxon>
        <taxon>eudicotyledons</taxon>
        <taxon>Gunneridae</taxon>
        <taxon>Pentapetalae</taxon>
        <taxon>rosids</taxon>
        <taxon>fabids</taxon>
        <taxon>Rosales</taxon>
        <taxon>Moraceae</taxon>
        <taxon>Moreae</taxon>
        <taxon>Morus</taxon>
    </lineage>
</organism>
<sequence>MYYKDITKASRLYDANKVLAMSYCCVVQEAPCGDFVTHLFCHLCANCQEYREIRERSGSSPDLNLAIVTAPPVQKMESASESNAAA</sequence>
<dbReference type="Proteomes" id="UP000030645">
    <property type="component" value="Unassembled WGS sequence"/>
</dbReference>
<name>W9S7N8_9ROSA</name>
<dbReference type="EMBL" id="KE346217">
    <property type="protein sequence ID" value="EXC30810.1"/>
    <property type="molecule type" value="Genomic_DNA"/>
</dbReference>
<dbReference type="OrthoDB" id="1045822at2759"/>
<evidence type="ECO:0000313" key="2">
    <source>
        <dbReference type="Proteomes" id="UP000030645"/>
    </source>
</evidence>
<dbReference type="AlphaFoldDB" id="W9S7N8"/>
<keyword evidence="2" id="KW-1185">Reference proteome</keyword>
<reference evidence="2" key="1">
    <citation type="submission" date="2013-01" db="EMBL/GenBank/DDBJ databases">
        <title>Draft Genome Sequence of a Mulberry Tree, Morus notabilis C.K. Schneid.</title>
        <authorList>
            <person name="He N."/>
            <person name="Zhao S."/>
        </authorList>
    </citation>
    <scope>NUCLEOTIDE SEQUENCE</scope>
</reference>
<protein>
    <submittedName>
        <fullName evidence="1">Uncharacterized protein</fullName>
    </submittedName>
</protein>
<gene>
    <name evidence="1" type="ORF">L484_027989</name>
</gene>
<proteinExistence type="predicted"/>